<keyword evidence="3" id="KW-1185">Reference proteome</keyword>
<feature type="compositionally biased region" description="Low complexity" evidence="1">
    <location>
        <begin position="89"/>
        <end position="105"/>
    </location>
</feature>
<dbReference type="EMBL" id="MU167333">
    <property type="protein sequence ID" value="KAG0142936.1"/>
    <property type="molecule type" value="Genomic_DNA"/>
</dbReference>
<sequence length="222" mass="23794">MTSGEEPEGENILVQSEPSLIESEIERDVSKRSSLPKVCPSINANLDESRSEMIGDSSSLGTVPSAPMKVTKLEVLVRSSDQVQPTNTAPSASSPASEPGLLSLGGTEPDSLDSLAALDNHSSGKRVDFVLNCYGVLIKILIDTGAKASYMAKKLALRLKIRQYDNPKAPIVQGVWGEPQKCDKLSKFDFKLSGLNFSAKCRIAPLIWGLGPQEHNGQASEV</sequence>
<feature type="region of interest" description="Disordered" evidence="1">
    <location>
        <begin position="80"/>
        <end position="105"/>
    </location>
</feature>
<evidence type="ECO:0000313" key="2">
    <source>
        <dbReference type="EMBL" id="KAG0142936.1"/>
    </source>
</evidence>
<feature type="region of interest" description="Disordered" evidence="1">
    <location>
        <begin position="1"/>
        <end position="42"/>
    </location>
</feature>
<evidence type="ECO:0000256" key="1">
    <source>
        <dbReference type="SAM" id="MobiDB-lite"/>
    </source>
</evidence>
<reference evidence="2" key="1">
    <citation type="submission" date="2013-11" db="EMBL/GenBank/DDBJ databases">
        <title>Genome sequence of the fusiform rust pathogen reveals effectors for host alternation and coevolution with pine.</title>
        <authorList>
            <consortium name="DOE Joint Genome Institute"/>
            <person name="Smith K."/>
            <person name="Pendleton A."/>
            <person name="Kubisiak T."/>
            <person name="Anderson C."/>
            <person name="Salamov A."/>
            <person name="Aerts A."/>
            <person name="Riley R."/>
            <person name="Clum A."/>
            <person name="Lindquist E."/>
            <person name="Ence D."/>
            <person name="Campbell M."/>
            <person name="Kronenberg Z."/>
            <person name="Feau N."/>
            <person name="Dhillon B."/>
            <person name="Hamelin R."/>
            <person name="Burleigh J."/>
            <person name="Smith J."/>
            <person name="Yandell M."/>
            <person name="Nelson C."/>
            <person name="Grigoriev I."/>
            <person name="Davis J."/>
        </authorList>
    </citation>
    <scope>NUCLEOTIDE SEQUENCE</scope>
    <source>
        <strain evidence="2">G11</strain>
    </source>
</reference>
<evidence type="ECO:0000313" key="3">
    <source>
        <dbReference type="Proteomes" id="UP000886653"/>
    </source>
</evidence>
<dbReference type="AlphaFoldDB" id="A0A9P6NFZ5"/>
<name>A0A9P6NFZ5_9BASI</name>
<dbReference type="Gene3D" id="2.40.70.10">
    <property type="entry name" value="Acid Proteases"/>
    <property type="match status" value="1"/>
</dbReference>
<accession>A0A9P6NFZ5</accession>
<dbReference type="SUPFAM" id="SSF50630">
    <property type="entry name" value="Acid proteases"/>
    <property type="match status" value="1"/>
</dbReference>
<gene>
    <name evidence="2" type="ORF">CROQUDRAFT_135268</name>
</gene>
<organism evidence="2 3">
    <name type="scientific">Cronartium quercuum f. sp. fusiforme G11</name>
    <dbReference type="NCBI Taxonomy" id="708437"/>
    <lineage>
        <taxon>Eukaryota</taxon>
        <taxon>Fungi</taxon>
        <taxon>Dikarya</taxon>
        <taxon>Basidiomycota</taxon>
        <taxon>Pucciniomycotina</taxon>
        <taxon>Pucciniomycetes</taxon>
        <taxon>Pucciniales</taxon>
        <taxon>Coleosporiaceae</taxon>
        <taxon>Cronartium</taxon>
    </lineage>
</organism>
<dbReference type="CDD" id="cd00303">
    <property type="entry name" value="retropepsin_like"/>
    <property type="match status" value="1"/>
</dbReference>
<protein>
    <submittedName>
        <fullName evidence="2">Uncharacterized protein</fullName>
    </submittedName>
</protein>
<comment type="caution">
    <text evidence="2">The sequence shown here is derived from an EMBL/GenBank/DDBJ whole genome shotgun (WGS) entry which is preliminary data.</text>
</comment>
<dbReference type="Proteomes" id="UP000886653">
    <property type="component" value="Unassembled WGS sequence"/>
</dbReference>
<proteinExistence type="predicted"/>
<dbReference type="InterPro" id="IPR021109">
    <property type="entry name" value="Peptidase_aspartic_dom_sf"/>
</dbReference>